<accession>A6K6R7</accession>
<reference evidence="2 3" key="1">
    <citation type="submission" date="2005-07" db="EMBL/GenBank/DDBJ databases">
        <authorList>
            <person name="Mural R.J."/>
            <person name="Li P.W."/>
            <person name="Adams M.D."/>
            <person name="Amanatides P.G."/>
            <person name="Baden-Tillson H."/>
            <person name="Barnstead M."/>
            <person name="Chin S.H."/>
            <person name="Dew I."/>
            <person name="Evans C.A."/>
            <person name="Ferriera S."/>
            <person name="Flanigan M."/>
            <person name="Fosler C."/>
            <person name="Glodek A."/>
            <person name="Gu Z."/>
            <person name="Holt R.A."/>
            <person name="Jennings D."/>
            <person name="Kraft C.L."/>
            <person name="Lu F."/>
            <person name="Nguyen T."/>
            <person name="Nusskern D.R."/>
            <person name="Pfannkoch C.M."/>
            <person name="Sitter C."/>
            <person name="Sutton G.G."/>
            <person name="Venter J.C."/>
            <person name="Wang Z."/>
            <person name="Woodage T."/>
            <person name="Zheng X.H."/>
            <person name="Zhong F."/>
        </authorList>
    </citation>
    <scope>NUCLEOTIDE SEQUENCE [LARGE SCALE GENOMIC DNA]</scope>
    <source>
        <strain>BN</strain>
        <strain evidence="3">Sprague-Dawley</strain>
    </source>
</reference>
<gene>
    <name evidence="2" type="ORF">rCG_52162</name>
</gene>
<evidence type="ECO:0000256" key="1">
    <source>
        <dbReference type="SAM" id="SignalP"/>
    </source>
</evidence>
<organism evidence="2 3">
    <name type="scientific">Rattus norvegicus</name>
    <name type="common">Rat</name>
    <dbReference type="NCBI Taxonomy" id="10116"/>
    <lineage>
        <taxon>Eukaryota</taxon>
        <taxon>Metazoa</taxon>
        <taxon>Chordata</taxon>
        <taxon>Craniata</taxon>
        <taxon>Vertebrata</taxon>
        <taxon>Euteleostomi</taxon>
        <taxon>Mammalia</taxon>
        <taxon>Eutheria</taxon>
        <taxon>Euarchontoglires</taxon>
        <taxon>Glires</taxon>
        <taxon>Rodentia</taxon>
        <taxon>Myomorpha</taxon>
        <taxon>Muroidea</taxon>
        <taxon>Muridae</taxon>
        <taxon>Murinae</taxon>
        <taxon>Rattus</taxon>
    </lineage>
</organism>
<dbReference type="EMBL" id="CH474023">
    <property type="protein sequence ID" value="EDL85427.1"/>
    <property type="molecule type" value="Genomic_DNA"/>
</dbReference>
<dbReference type="AlphaFoldDB" id="A6K6R7"/>
<protein>
    <submittedName>
        <fullName evidence="2">RCG52162</fullName>
    </submittedName>
</protein>
<feature type="signal peptide" evidence="1">
    <location>
        <begin position="1"/>
        <end position="20"/>
    </location>
</feature>
<evidence type="ECO:0000313" key="3">
    <source>
        <dbReference type="Proteomes" id="UP000234681"/>
    </source>
</evidence>
<keyword evidence="1" id="KW-0732">Signal</keyword>
<feature type="chain" id="PRO_5039950505" evidence="1">
    <location>
        <begin position="21"/>
        <end position="77"/>
    </location>
</feature>
<name>A6K6R7_RAT</name>
<sequence>MQQWRLLVVSFLLSPVPASAIKELPKAKNYEVFYPIRLHPLRKRETKVPEPKETFETELRYKMTINGKVAVLYLKKN</sequence>
<evidence type="ECO:0000313" key="2">
    <source>
        <dbReference type="EMBL" id="EDL85427.1"/>
    </source>
</evidence>
<feature type="non-terminal residue" evidence="2">
    <location>
        <position position="77"/>
    </location>
</feature>
<dbReference type="Proteomes" id="UP000234681">
    <property type="component" value="Chromosome 15"/>
</dbReference>
<proteinExistence type="predicted"/>